<evidence type="ECO:0000313" key="3">
    <source>
        <dbReference type="Proteomes" id="UP000054526"/>
    </source>
</evidence>
<name>A0ABR5A3G2_9BACL</name>
<proteinExistence type="predicted"/>
<evidence type="ECO:0000313" key="2">
    <source>
        <dbReference type="EMBL" id="KIL35597.1"/>
    </source>
</evidence>
<organism evidence="2 3">
    <name type="scientific">Cohnella kolymensis</name>
    <dbReference type="NCBI Taxonomy" id="1590652"/>
    <lineage>
        <taxon>Bacteria</taxon>
        <taxon>Bacillati</taxon>
        <taxon>Bacillota</taxon>
        <taxon>Bacilli</taxon>
        <taxon>Bacillales</taxon>
        <taxon>Paenibacillaceae</taxon>
        <taxon>Cohnella</taxon>
    </lineage>
</organism>
<dbReference type="EMBL" id="JXAL01000019">
    <property type="protein sequence ID" value="KIL35597.1"/>
    <property type="molecule type" value="Genomic_DNA"/>
</dbReference>
<comment type="caution">
    <text evidence="2">The sequence shown here is derived from an EMBL/GenBank/DDBJ whole genome shotgun (WGS) entry which is preliminary data.</text>
</comment>
<gene>
    <name evidence="2" type="ORF">SD71_12670</name>
</gene>
<protein>
    <submittedName>
        <fullName evidence="2">3-methylaspartate ammonia-lyase</fullName>
    </submittedName>
</protein>
<dbReference type="Pfam" id="PF07287">
    <property type="entry name" value="AtuA"/>
    <property type="match status" value="1"/>
</dbReference>
<keyword evidence="3" id="KW-1185">Reference proteome</keyword>
<dbReference type="InterPro" id="IPR010839">
    <property type="entry name" value="AtuA_N"/>
</dbReference>
<evidence type="ECO:0000259" key="1">
    <source>
        <dbReference type="Pfam" id="PF07287"/>
    </source>
</evidence>
<dbReference type="Proteomes" id="UP000054526">
    <property type="component" value="Unassembled WGS sequence"/>
</dbReference>
<sequence length="453" mass="49270">MEEFKILAPCGMLGYGFPKSSFIKGMEYRPDAIVVDAGSTDAGPHKLGADTAIVSKQACKKDLEIIITAGVAAGIPIIIGSAGGSGSKSQVEWTRSIVLDILREHGIQGLKLATIWADIPHEIVEAKLQEGKCAPLGLTVKPLTKERLQATTGIVAQMGHEPVIAALKEQADIIICGRAYDPSPFAAVAMFHGFDTALAYHLGKILECSALCAEPGTTKDCILGILKKDSFIVKPLNDSRRCTAVSVAAHTFYEKDHPYILHGPGLVLDLEDCVFTEIEEDSVEVRGSRIVETPVYKIKLEGAMKVAYRTFVVAGVRDPMLVSRIEEVEELVRQQVIEYYGEIPPEEYQINFINYGLNGVMGELEPAQNPAHELGIVFEVIAATQELASAICSSVRSTFLHYGYEGRKSTAGNLAFPFAPSDVPFGAVYEFSVYHLMEVADGLEMFHNEYAEV</sequence>
<dbReference type="RefSeq" id="WP_041063786.1">
    <property type="nucleotide sequence ID" value="NZ_JXAL01000019.1"/>
</dbReference>
<accession>A0ABR5A3G2</accession>
<reference evidence="2 3" key="1">
    <citation type="submission" date="2014-12" db="EMBL/GenBank/DDBJ databases">
        <title>Draft genome sequence of Cohnella kolymensis strain B-2846.</title>
        <authorList>
            <person name="Karlyshev A.V."/>
            <person name="Kudryashova E.B."/>
        </authorList>
    </citation>
    <scope>NUCLEOTIDE SEQUENCE [LARGE SCALE GENOMIC DNA]</scope>
    <source>
        <strain evidence="2 3">VKM B-2846</strain>
    </source>
</reference>
<feature type="domain" description="Acyclic terpene utilisation N-terminal" evidence="1">
    <location>
        <begin position="62"/>
        <end position="401"/>
    </location>
</feature>